<comment type="caution">
    <text evidence="6">The sequence shown here is derived from an EMBL/GenBank/DDBJ whole genome shotgun (WGS) entry which is preliminary data.</text>
</comment>
<keyword evidence="7" id="KW-1185">Reference proteome</keyword>
<dbReference type="InterPro" id="IPR018490">
    <property type="entry name" value="cNMP-bd_dom_sf"/>
</dbReference>
<dbReference type="PROSITE" id="PS50042">
    <property type="entry name" value="CNMP_BINDING_3"/>
    <property type="match status" value="1"/>
</dbReference>
<name>A0A369M0W0_9ACTN</name>
<dbReference type="InterPro" id="IPR014710">
    <property type="entry name" value="RmlC-like_jellyroll"/>
</dbReference>
<evidence type="ECO:0000259" key="5">
    <source>
        <dbReference type="PROSITE" id="PS51063"/>
    </source>
</evidence>
<dbReference type="InterPro" id="IPR036390">
    <property type="entry name" value="WH_DNA-bd_sf"/>
</dbReference>
<keyword evidence="3" id="KW-0804">Transcription</keyword>
<evidence type="ECO:0000256" key="3">
    <source>
        <dbReference type="ARBA" id="ARBA00023163"/>
    </source>
</evidence>
<evidence type="ECO:0000313" key="7">
    <source>
        <dbReference type="Proteomes" id="UP000254000"/>
    </source>
</evidence>
<protein>
    <submittedName>
        <fullName evidence="6">Crp/Fnr family transcriptional regulator</fullName>
    </submittedName>
</protein>
<dbReference type="Pfam" id="PF13545">
    <property type="entry name" value="HTH_Crp_2"/>
    <property type="match status" value="1"/>
</dbReference>
<dbReference type="Pfam" id="PF00027">
    <property type="entry name" value="cNMP_binding"/>
    <property type="match status" value="1"/>
</dbReference>
<dbReference type="InterPro" id="IPR012318">
    <property type="entry name" value="HTH_CRP"/>
</dbReference>
<accession>A0A369M0W0</accession>
<dbReference type="SUPFAM" id="SSF46785">
    <property type="entry name" value="Winged helix' DNA-binding domain"/>
    <property type="match status" value="1"/>
</dbReference>
<gene>
    <name evidence="6" type="ORF">C1877_10165</name>
</gene>
<proteinExistence type="predicted"/>
<dbReference type="Gene3D" id="2.60.120.10">
    <property type="entry name" value="Jelly Rolls"/>
    <property type="match status" value="1"/>
</dbReference>
<feature type="domain" description="Cyclic nucleotide-binding" evidence="4">
    <location>
        <begin position="25"/>
        <end position="123"/>
    </location>
</feature>
<dbReference type="GO" id="GO:0006355">
    <property type="term" value="P:regulation of DNA-templated transcription"/>
    <property type="evidence" value="ECO:0007669"/>
    <property type="project" value="InterPro"/>
</dbReference>
<evidence type="ECO:0000256" key="1">
    <source>
        <dbReference type="ARBA" id="ARBA00023015"/>
    </source>
</evidence>
<dbReference type="EMBL" id="PPTS01000006">
    <property type="protein sequence ID" value="RDB64085.1"/>
    <property type="molecule type" value="Genomic_DNA"/>
</dbReference>
<keyword evidence="1" id="KW-0805">Transcription regulation</keyword>
<organism evidence="6 7">
    <name type="scientific">Gordonibacter pamelaeae</name>
    <dbReference type="NCBI Taxonomy" id="471189"/>
    <lineage>
        <taxon>Bacteria</taxon>
        <taxon>Bacillati</taxon>
        <taxon>Actinomycetota</taxon>
        <taxon>Coriobacteriia</taxon>
        <taxon>Eggerthellales</taxon>
        <taxon>Eggerthellaceae</taxon>
        <taxon>Gordonibacter</taxon>
    </lineage>
</organism>
<keyword evidence="2" id="KW-0238">DNA-binding</keyword>
<dbReference type="PROSITE" id="PS51063">
    <property type="entry name" value="HTH_CRP_2"/>
    <property type="match status" value="1"/>
</dbReference>
<dbReference type="AlphaFoldDB" id="A0A369M0W0"/>
<dbReference type="InterPro" id="IPR000595">
    <property type="entry name" value="cNMP-bd_dom"/>
</dbReference>
<dbReference type="SMART" id="SM00419">
    <property type="entry name" value="HTH_CRP"/>
    <property type="match status" value="1"/>
</dbReference>
<evidence type="ECO:0000256" key="2">
    <source>
        <dbReference type="ARBA" id="ARBA00023125"/>
    </source>
</evidence>
<dbReference type="SUPFAM" id="SSF51206">
    <property type="entry name" value="cAMP-binding domain-like"/>
    <property type="match status" value="1"/>
</dbReference>
<dbReference type="OrthoDB" id="3177170at2"/>
<reference evidence="6 7" key="1">
    <citation type="journal article" date="2018" name="Elife">
        <title>Discovery and characterization of a prevalent human gut bacterial enzyme sufficient for the inactivation of a family of plant toxins.</title>
        <authorList>
            <person name="Koppel N."/>
            <person name="Bisanz J.E."/>
            <person name="Pandelia M.E."/>
            <person name="Turnbaugh P.J."/>
            <person name="Balskus E.P."/>
        </authorList>
    </citation>
    <scope>NUCLEOTIDE SEQUENCE [LARGE SCALE GENOMIC DNA]</scope>
    <source>
        <strain evidence="6 7">3C</strain>
    </source>
</reference>
<feature type="domain" description="HTH crp-type" evidence="5">
    <location>
        <begin position="166"/>
        <end position="234"/>
    </location>
</feature>
<evidence type="ECO:0000259" key="4">
    <source>
        <dbReference type="PROSITE" id="PS50042"/>
    </source>
</evidence>
<sequence length="234" mass="25854">MVLPPKAEGAAPVSDLAALTADLPLFEGVPVEKVPHVLSCLNATLATFSKRERILGRGETQRSTGYLCEGRAQLVSNDYWGNRPILGEYAAGSVLAAEQFFKLNLPLPADVVASSPCTLLQFNLERHVEAKPCCMVHVNRIRENLARITLQMNADLLGKLGIVSNRSTREKVLAYLSDQAALHGSSAFDIPYTRQELADALYVERSALSHELSRLQKDGYLTFSRKHFELHRLP</sequence>
<evidence type="ECO:0000313" key="6">
    <source>
        <dbReference type="EMBL" id="RDB64085.1"/>
    </source>
</evidence>
<dbReference type="GO" id="GO:0003677">
    <property type="term" value="F:DNA binding"/>
    <property type="evidence" value="ECO:0007669"/>
    <property type="project" value="UniProtKB-KW"/>
</dbReference>
<dbReference type="Proteomes" id="UP000254000">
    <property type="component" value="Unassembled WGS sequence"/>
</dbReference>